<dbReference type="AlphaFoldDB" id="A0A2P2QWT7"/>
<name>A0A2P2QWT7_RHIMU</name>
<sequence length="34" mass="4033">MAKEATNEKRKMKSRLWIKDMIDQTIKARITISP</sequence>
<proteinExistence type="predicted"/>
<evidence type="ECO:0000313" key="1">
    <source>
        <dbReference type="EMBL" id="MBX71469.1"/>
    </source>
</evidence>
<accession>A0A2P2QWT7</accession>
<dbReference type="EMBL" id="GGEC01090985">
    <property type="protein sequence ID" value="MBX71469.1"/>
    <property type="molecule type" value="Transcribed_RNA"/>
</dbReference>
<reference evidence="1" key="1">
    <citation type="submission" date="2018-02" db="EMBL/GenBank/DDBJ databases">
        <title>Rhizophora mucronata_Transcriptome.</title>
        <authorList>
            <person name="Meera S.P."/>
            <person name="Sreeshan A."/>
            <person name="Augustine A."/>
        </authorList>
    </citation>
    <scope>NUCLEOTIDE SEQUENCE</scope>
    <source>
        <tissue evidence="1">Leaf</tissue>
    </source>
</reference>
<organism evidence="1">
    <name type="scientific">Rhizophora mucronata</name>
    <name type="common">Asiatic mangrove</name>
    <dbReference type="NCBI Taxonomy" id="61149"/>
    <lineage>
        <taxon>Eukaryota</taxon>
        <taxon>Viridiplantae</taxon>
        <taxon>Streptophyta</taxon>
        <taxon>Embryophyta</taxon>
        <taxon>Tracheophyta</taxon>
        <taxon>Spermatophyta</taxon>
        <taxon>Magnoliopsida</taxon>
        <taxon>eudicotyledons</taxon>
        <taxon>Gunneridae</taxon>
        <taxon>Pentapetalae</taxon>
        <taxon>rosids</taxon>
        <taxon>fabids</taxon>
        <taxon>Malpighiales</taxon>
        <taxon>Rhizophoraceae</taxon>
        <taxon>Rhizophora</taxon>
    </lineage>
</organism>
<protein>
    <submittedName>
        <fullName evidence="1">Uncharacterized protein</fullName>
    </submittedName>
</protein>